<protein>
    <recommendedName>
        <fullName evidence="3">RRM domain-containing protein</fullName>
    </recommendedName>
</protein>
<feature type="domain" description="RRM" evidence="3">
    <location>
        <begin position="50"/>
        <end position="127"/>
    </location>
</feature>
<dbReference type="PANTHER" id="PTHR15241:SF304">
    <property type="entry name" value="RRM DOMAIN-CONTAINING PROTEIN"/>
    <property type="match status" value="1"/>
</dbReference>
<dbReference type="PROSITE" id="PS50102">
    <property type="entry name" value="RRM"/>
    <property type="match status" value="2"/>
</dbReference>
<evidence type="ECO:0000256" key="2">
    <source>
        <dbReference type="PROSITE-ProRule" id="PRU00176"/>
    </source>
</evidence>
<dbReference type="CDD" id="cd00590">
    <property type="entry name" value="RRM_SF"/>
    <property type="match status" value="1"/>
</dbReference>
<dbReference type="InterPro" id="IPR035979">
    <property type="entry name" value="RBD_domain_sf"/>
</dbReference>
<accession>A0ABD1D2R6</accession>
<name>A0ABD1D2R6_CULPP</name>
<feature type="domain" description="RRM" evidence="3">
    <location>
        <begin position="188"/>
        <end position="265"/>
    </location>
</feature>
<evidence type="ECO:0000259" key="3">
    <source>
        <dbReference type="PROSITE" id="PS50102"/>
    </source>
</evidence>
<organism evidence="4 5">
    <name type="scientific">Culex pipiens pipiens</name>
    <name type="common">Northern house mosquito</name>
    <dbReference type="NCBI Taxonomy" id="38569"/>
    <lineage>
        <taxon>Eukaryota</taxon>
        <taxon>Metazoa</taxon>
        <taxon>Ecdysozoa</taxon>
        <taxon>Arthropoda</taxon>
        <taxon>Hexapoda</taxon>
        <taxon>Insecta</taxon>
        <taxon>Pterygota</taxon>
        <taxon>Neoptera</taxon>
        <taxon>Endopterygota</taxon>
        <taxon>Diptera</taxon>
        <taxon>Nematocera</taxon>
        <taxon>Culicoidea</taxon>
        <taxon>Culicidae</taxon>
        <taxon>Culicinae</taxon>
        <taxon>Culicini</taxon>
        <taxon>Culex</taxon>
        <taxon>Culex</taxon>
    </lineage>
</organism>
<evidence type="ECO:0000313" key="4">
    <source>
        <dbReference type="EMBL" id="KAL1391521.1"/>
    </source>
</evidence>
<evidence type="ECO:0000313" key="5">
    <source>
        <dbReference type="Proteomes" id="UP001562425"/>
    </source>
</evidence>
<sequence>MSFFYDDNDDEDILFGWEFDTYEGCYVRSGRFCAPFPRPRLSRFQQVDVRPLYVRNLPGNVDEYGLEGMFSPFGNIVRTRVVQDRYGNSKEFGFVWFSSDDEADEALYWMNGRWIEDCELYVAPAEYREDRQARWEAELEQDVDDDDILYGWDYDVHEKMYVRIFSPRDCAPFPSPLSPTGPAQHNVRPLYVGNLSWKIDDYDLYNLFSPFGHVTSTELATDKRGASRRFGFVTFATDEETDYAMYWMNGRCIEDYCLDVELANNW</sequence>
<dbReference type="Proteomes" id="UP001562425">
    <property type="component" value="Unassembled WGS sequence"/>
</dbReference>
<reference evidence="4 5" key="1">
    <citation type="submission" date="2024-05" db="EMBL/GenBank/DDBJ databases">
        <title>Culex pipiens pipiens assembly and annotation.</title>
        <authorList>
            <person name="Alout H."/>
            <person name="Durand T."/>
        </authorList>
    </citation>
    <scope>NUCLEOTIDE SEQUENCE [LARGE SCALE GENOMIC DNA]</scope>
    <source>
        <strain evidence="4">HA-2024</strain>
        <tissue evidence="4">Whole body</tissue>
    </source>
</reference>
<dbReference type="Pfam" id="PF00076">
    <property type="entry name" value="RRM_1"/>
    <property type="match status" value="2"/>
</dbReference>
<evidence type="ECO:0000256" key="1">
    <source>
        <dbReference type="ARBA" id="ARBA00022884"/>
    </source>
</evidence>
<dbReference type="EMBL" id="JBEHCU010007849">
    <property type="protein sequence ID" value="KAL1391521.1"/>
    <property type="molecule type" value="Genomic_DNA"/>
</dbReference>
<proteinExistence type="predicted"/>
<keyword evidence="5" id="KW-1185">Reference proteome</keyword>
<dbReference type="AlphaFoldDB" id="A0ABD1D2R6"/>
<dbReference type="Gene3D" id="3.30.70.330">
    <property type="match status" value="2"/>
</dbReference>
<dbReference type="InterPro" id="IPR000504">
    <property type="entry name" value="RRM_dom"/>
</dbReference>
<dbReference type="InterPro" id="IPR012677">
    <property type="entry name" value="Nucleotide-bd_a/b_plait_sf"/>
</dbReference>
<dbReference type="GO" id="GO:0003723">
    <property type="term" value="F:RNA binding"/>
    <property type="evidence" value="ECO:0007669"/>
    <property type="project" value="UniProtKB-UniRule"/>
</dbReference>
<keyword evidence="1 2" id="KW-0694">RNA-binding</keyword>
<gene>
    <name evidence="4" type="ORF">pipiens_003144</name>
</gene>
<comment type="caution">
    <text evidence="4">The sequence shown here is derived from an EMBL/GenBank/DDBJ whole genome shotgun (WGS) entry which is preliminary data.</text>
</comment>
<dbReference type="PANTHER" id="PTHR15241">
    <property type="entry name" value="TRANSFORMER-2-RELATED"/>
    <property type="match status" value="1"/>
</dbReference>
<dbReference type="SMART" id="SM00360">
    <property type="entry name" value="RRM"/>
    <property type="match status" value="2"/>
</dbReference>
<dbReference type="SUPFAM" id="SSF54928">
    <property type="entry name" value="RNA-binding domain, RBD"/>
    <property type="match status" value="2"/>
</dbReference>